<dbReference type="GO" id="GO:0005737">
    <property type="term" value="C:cytoplasm"/>
    <property type="evidence" value="ECO:0007669"/>
    <property type="project" value="UniProtKB-ARBA"/>
</dbReference>
<dbReference type="InterPro" id="IPR033749">
    <property type="entry name" value="Polyprenyl_synt_CS"/>
</dbReference>
<evidence type="ECO:0000256" key="8">
    <source>
        <dbReference type="RuleBase" id="RU004466"/>
    </source>
</evidence>
<accession>A0AAX6FX12</accession>
<dbReference type="PROSITE" id="PS00723">
    <property type="entry name" value="POLYPRENYL_SYNTHASE_1"/>
    <property type="match status" value="1"/>
</dbReference>
<keyword evidence="5" id="KW-0479">Metal-binding</keyword>
<evidence type="ECO:0000256" key="2">
    <source>
        <dbReference type="ARBA" id="ARBA00005128"/>
    </source>
</evidence>
<keyword evidence="10" id="KW-1185">Reference proteome</keyword>
<dbReference type="NCBIfam" id="NF045485">
    <property type="entry name" value="FPPsyn"/>
    <property type="match status" value="1"/>
</dbReference>
<dbReference type="Pfam" id="PF00348">
    <property type="entry name" value="polyprenyl_synt"/>
    <property type="match status" value="1"/>
</dbReference>
<evidence type="ECO:0000256" key="3">
    <source>
        <dbReference type="ARBA" id="ARBA00006706"/>
    </source>
</evidence>
<dbReference type="Proteomes" id="UP001140949">
    <property type="component" value="Unassembled WGS sequence"/>
</dbReference>
<comment type="cofactor">
    <cofactor evidence="1">
        <name>Mg(2+)</name>
        <dbReference type="ChEBI" id="CHEBI:18420"/>
    </cofactor>
</comment>
<reference evidence="9" key="2">
    <citation type="submission" date="2023-04" db="EMBL/GenBank/DDBJ databases">
        <authorList>
            <person name="Bruccoleri R.E."/>
            <person name="Oakeley E.J."/>
            <person name="Faust A.-M."/>
            <person name="Dessus-Babus S."/>
            <person name="Altorfer M."/>
            <person name="Burckhardt D."/>
            <person name="Oertli M."/>
            <person name="Naumann U."/>
            <person name="Petersen F."/>
            <person name="Wong J."/>
        </authorList>
    </citation>
    <scope>NUCLEOTIDE SEQUENCE</scope>
    <source>
        <strain evidence="9">GSM-AAB239-AS_SAM_17_03QT</strain>
        <tissue evidence="9">Leaf</tissue>
    </source>
</reference>
<keyword evidence="7" id="KW-0414">Isoprene biosynthesis</keyword>
<dbReference type="AlphaFoldDB" id="A0AAX6FX12"/>
<keyword evidence="6" id="KW-0460">Magnesium</keyword>
<dbReference type="CDD" id="cd00685">
    <property type="entry name" value="Trans_IPPS_HT"/>
    <property type="match status" value="1"/>
</dbReference>
<dbReference type="PANTHER" id="PTHR43281:SF1">
    <property type="entry name" value="FARNESYL DIPHOSPHATE SYNTHASE"/>
    <property type="match status" value="1"/>
</dbReference>
<evidence type="ECO:0000313" key="10">
    <source>
        <dbReference type="Proteomes" id="UP001140949"/>
    </source>
</evidence>
<dbReference type="GO" id="GO:0004659">
    <property type="term" value="F:prenyltransferase activity"/>
    <property type="evidence" value="ECO:0007669"/>
    <property type="project" value="InterPro"/>
</dbReference>
<dbReference type="SFLD" id="SFLDS00005">
    <property type="entry name" value="Isoprenoid_Synthase_Type_I"/>
    <property type="match status" value="1"/>
</dbReference>
<dbReference type="SUPFAM" id="SSF48576">
    <property type="entry name" value="Terpenoid synthases"/>
    <property type="match status" value="1"/>
</dbReference>
<evidence type="ECO:0000256" key="6">
    <source>
        <dbReference type="ARBA" id="ARBA00022842"/>
    </source>
</evidence>
<gene>
    <name evidence="9" type="ORF">M6B38_395635</name>
</gene>
<dbReference type="Gene3D" id="1.10.600.10">
    <property type="entry name" value="Farnesyl Diphosphate Synthase"/>
    <property type="match status" value="1"/>
</dbReference>
<reference evidence="9" key="1">
    <citation type="journal article" date="2023" name="GigaByte">
        <title>Genome assembly of the bearded iris, Iris pallida Lam.</title>
        <authorList>
            <person name="Bruccoleri R.E."/>
            <person name="Oakeley E.J."/>
            <person name="Faust A.M.E."/>
            <person name="Altorfer M."/>
            <person name="Dessus-Babus S."/>
            <person name="Burckhardt D."/>
            <person name="Oertli M."/>
            <person name="Naumann U."/>
            <person name="Petersen F."/>
            <person name="Wong J."/>
        </authorList>
    </citation>
    <scope>NUCLEOTIDE SEQUENCE</scope>
    <source>
        <strain evidence="9">GSM-AAB239-AS_SAM_17_03QT</strain>
    </source>
</reference>
<proteinExistence type="inferred from homology"/>
<comment type="similarity">
    <text evidence="3 8">Belongs to the FPP/GGPP synthase family.</text>
</comment>
<comment type="caution">
    <text evidence="9">The sequence shown here is derived from an EMBL/GenBank/DDBJ whole genome shotgun (WGS) entry which is preliminary data.</text>
</comment>
<evidence type="ECO:0000256" key="7">
    <source>
        <dbReference type="ARBA" id="ARBA00023229"/>
    </source>
</evidence>
<protein>
    <submittedName>
        <fullName evidence="9">Geranylgeranyl pyrophosphate synthase 7, chloroplastic</fullName>
    </submittedName>
</protein>
<keyword evidence="4 8" id="KW-0808">Transferase</keyword>
<dbReference type="EMBL" id="JANAVB010025198">
    <property type="protein sequence ID" value="KAJ6820837.1"/>
    <property type="molecule type" value="Genomic_DNA"/>
</dbReference>
<name>A0AAX6FX12_IRIPA</name>
<evidence type="ECO:0000256" key="4">
    <source>
        <dbReference type="ARBA" id="ARBA00022679"/>
    </source>
</evidence>
<evidence type="ECO:0000313" key="9">
    <source>
        <dbReference type="EMBL" id="KAJ6820837.1"/>
    </source>
</evidence>
<comment type="pathway">
    <text evidence="2">Isoprenoid biosynthesis.</text>
</comment>
<sequence length="321" mass="34794">MAISLRTTLSLSSRSITFFRCYSSSTQHFDLRGYMSAKIQRIDQALDRAVPLRHPLKLHESMRYSLLAPGKRVCPVLALASCELLGGHESAAMPSACATEMIHPMSLVHDDLPCMDDDCLRRGRPSNHVAFGEDVAVLAGDALLSLAFQHVAESTVGVPAARVLRMVTELGRAFGSEGMVAGQVVDIESEGKAVGLEELKYIHEHKSAVLAEAAAVCGAIAGGGSEEEVERLRRYARCIGLAHQVVDDIIDVTRTTEQLGKTAGKDVARDKATYPKLMGIDGARRFAKEMVERAEEELAGFDSSRAAPLYQLARFIGNRKG</sequence>
<dbReference type="FunFam" id="1.10.600.10:FF:000001">
    <property type="entry name" value="Geranylgeranyl diphosphate synthase"/>
    <property type="match status" value="1"/>
</dbReference>
<dbReference type="InterPro" id="IPR053378">
    <property type="entry name" value="Prenyl_diphosphate_synthase"/>
</dbReference>
<dbReference type="SFLD" id="SFLDG01017">
    <property type="entry name" value="Polyprenyl_Transferase_Like"/>
    <property type="match status" value="1"/>
</dbReference>
<dbReference type="GO" id="GO:0046872">
    <property type="term" value="F:metal ion binding"/>
    <property type="evidence" value="ECO:0007669"/>
    <property type="project" value="UniProtKB-KW"/>
</dbReference>
<dbReference type="InterPro" id="IPR008949">
    <property type="entry name" value="Isoprenoid_synthase_dom_sf"/>
</dbReference>
<organism evidence="9 10">
    <name type="scientific">Iris pallida</name>
    <name type="common">Sweet iris</name>
    <dbReference type="NCBI Taxonomy" id="29817"/>
    <lineage>
        <taxon>Eukaryota</taxon>
        <taxon>Viridiplantae</taxon>
        <taxon>Streptophyta</taxon>
        <taxon>Embryophyta</taxon>
        <taxon>Tracheophyta</taxon>
        <taxon>Spermatophyta</taxon>
        <taxon>Magnoliopsida</taxon>
        <taxon>Liliopsida</taxon>
        <taxon>Asparagales</taxon>
        <taxon>Iridaceae</taxon>
        <taxon>Iridoideae</taxon>
        <taxon>Irideae</taxon>
        <taxon>Iris</taxon>
    </lineage>
</organism>
<evidence type="ECO:0000256" key="5">
    <source>
        <dbReference type="ARBA" id="ARBA00022723"/>
    </source>
</evidence>
<evidence type="ECO:0000256" key="1">
    <source>
        <dbReference type="ARBA" id="ARBA00001946"/>
    </source>
</evidence>
<dbReference type="InterPro" id="IPR000092">
    <property type="entry name" value="Polyprenyl_synt"/>
</dbReference>
<dbReference type="PANTHER" id="PTHR43281">
    <property type="entry name" value="FARNESYL DIPHOSPHATE SYNTHASE"/>
    <property type="match status" value="1"/>
</dbReference>
<dbReference type="GO" id="GO:0008299">
    <property type="term" value="P:isoprenoid biosynthetic process"/>
    <property type="evidence" value="ECO:0007669"/>
    <property type="project" value="UniProtKB-KW"/>
</dbReference>